<dbReference type="KEGG" id="bcou:IC761_27660"/>
<feature type="transmembrane region" description="Helical" evidence="1">
    <location>
        <begin position="61"/>
        <end position="80"/>
    </location>
</feature>
<dbReference type="AlphaFoldDB" id="A0A7S9D316"/>
<keyword evidence="1" id="KW-0472">Membrane</keyword>
<dbReference type="EMBL" id="CP061379">
    <property type="protein sequence ID" value="QPF90249.1"/>
    <property type="molecule type" value="Genomic_DNA"/>
</dbReference>
<accession>A0A7S9D316</accession>
<evidence type="ECO:0000313" key="2">
    <source>
        <dbReference type="EMBL" id="QPF90249.1"/>
    </source>
</evidence>
<evidence type="ECO:0000313" key="3">
    <source>
        <dbReference type="Proteomes" id="UP000594621"/>
    </source>
</evidence>
<keyword evidence="1" id="KW-0812">Transmembrane</keyword>
<evidence type="ECO:0000256" key="1">
    <source>
        <dbReference type="SAM" id="Phobius"/>
    </source>
</evidence>
<gene>
    <name evidence="2" type="ORF">IC761_27660</name>
</gene>
<organism evidence="2 3">
    <name type="scientific">Bradyrhizobium commune</name>
    <dbReference type="NCBI Taxonomy" id="83627"/>
    <lineage>
        <taxon>Bacteria</taxon>
        <taxon>Pseudomonadati</taxon>
        <taxon>Pseudomonadota</taxon>
        <taxon>Alphaproteobacteria</taxon>
        <taxon>Hyphomicrobiales</taxon>
        <taxon>Nitrobacteraceae</taxon>
        <taxon>Bradyrhizobium</taxon>
    </lineage>
</organism>
<reference evidence="2 3" key="1">
    <citation type="submission" date="2020-09" db="EMBL/GenBank/DDBJ databases">
        <title>Complete genomes of bradyrhizobia occurring on native shrubby legumes in Australia.</title>
        <authorList>
            <person name="Lafay B."/>
        </authorList>
    </citation>
    <scope>NUCLEOTIDE SEQUENCE [LARGE SCALE GENOMIC DNA]</scope>
    <source>
        <strain evidence="2 3">BDV5040</strain>
    </source>
</reference>
<name>A0A7S9D316_9BRAD</name>
<dbReference type="Proteomes" id="UP000594621">
    <property type="component" value="Chromosome"/>
</dbReference>
<feature type="transmembrane region" description="Helical" evidence="1">
    <location>
        <begin position="20"/>
        <end position="40"/>
    </location>
</feature>
<dbReference type="RefSeq" id="WP_195799841.1">
    <property type="nucleotide sequence ID" value="NZ_CP061379.1"/>
</dbReference>
<proteinExistence type="predicted"/>
<keyword evidence="1" id="KW-1133">Transmembrane helix</keyword>
<keyword evidence="3" id="KW-1185">Reference proteome</keyword>
<sequence>MEIVIAAIAAACYFYGYYRLAFWLIAVALFFTLLVLVKSISCPAWYFQRRAKAGLAEGKGFGALLAIKMAILAMLSLGMMRLAEPAGYEPIRNQIASFCPDKTQGLFKNCATWIRMSQKRP</sequence>
<protein>
    <submittedName>
        <fullName evidence="2">Uncharacterized protein</fullName>
    </submittedName>
</protein>